<dbReference type="InterPro" id="IPR051798">
    <property type="entry name" value="Class-II_PLP-Dep_Aminotrans"/>
</dbReference>
<dbReference type="RefSeq" id="WP_078111085.1">
    <property type="nucleotide sequence ID" value="NZ_CP065424.1"/>
</dbReference>
<dbReference type="GO" id="GO:0047804">
    <property type="term" value="F:cysteine-S-conjugate beta-lyase activity"/>
    <property type="evidence" value="ECO:0007669"/>
    <property type="project" value="UniProtKB-EC"/>
</dbReference>
<comment type="similarity">
    <text evidence="5">Belongs to the class-II pyridoxal-phosphate-dependent aminotransferase family. MalY/PatB cystathionine beta-lyase subfamily.</text>
</comment>
<evidence type="ECO:0000256" key="4">
    <source>
        <dbReference type="ARBA" id="ARBA00023239"/>
    </source>
</evidence>
<protein>
    <recommendedName>
        <fullName evidence="2">cysteine-S-conjugate beta-lyase</fullName>
        <ecNumber evidence="2">4.4.1.13</ecNumber>
    </recommendedName>
</protein>
<sequence length="397" mass="45810">MSNYFDQRINRKGTYCTQWDYIQDRFGVNDLLPFSISDMDYQSPPEILAAIKERMNHGVFGYTRWNHHDFKSSITNWYRARFSAAVETDWIAYAPSVIYSIARIIELVTSEDDHIILQTPAYDAFFPLIRGLNRKLIANPLTYTNGRYELDFFDLEQKLTHKKAKVLLLCNPHNPTGRLWTRQELKDIVELCEKHHVMIISDDIHMDITYRDQNYIPITSVASNLDNIFICSSASKTFNTPGLGGSYSIIPNETIREQFLQLLKYRDGVSNASIFGEIAIIEGYRQSGYWVDELCSYLYNNMKIVKKFIDEELLDLHFTIPESTYLAWIDCSNLRITSNDLQQALINVGKVGIMSGEVYGENRGVFLRMNVGCPQTKLVEGLERLKRSVRSLSLSNP</sequence>
<gene>
    <name evidence="7" type="ORF">BWZ43_20620</name>
</gene>
<accession>A0A8E2LDS7</accession>
<comment type="cofactor">
    <cofactor evidence="1">
        <name>pyridoxal 5'-phosphate</name>
        <dbReference type="ChEBI" id="CHEBI:597326"/>
    </cofactor>
</comment>
<evidence type="ECO:0000259" key="6">
    <source>
        <dbReference type="Pfam" id="PF00155"/>
    </source>
</evidence>
<keyword evidence="4" id="KW-0456">Lyase</keyword>
<dbReference type="PANTHER" id="PTHR43525:SF1">
    <property type="entry name" value="PROTEIN MALY"/>
    <property type="match status" value="1"/>
</dbReference>
<evidence type="ECO:0000256" key="5">
    <source>
        <dbReference type="ARBA" id="ARBA00037974"/>
    </source>
</evidence>
<keyword evidence="3" id="KW-0663">Pyridoxal phosphate</keyword>
<reference evidence="7 8" key="1">
    <citation type="submission" date="2017-01" db="EMBL/GenBank/DDBJ databases">
        <title>Draft genome sequence of Bacillus oleronius.</title>
        <authorList>
            <person name="Allam M."/>
        </authorList>
    </citation>
    <scope>NUCLEOTIDE SEQUENCE [LARGE SCALE GENOMIC DNA]</scope>
    <source>
        <strain evidence="7 8">DSM 9356</strain>
    </source>
</reference>
<evidence type="ECO:0000313" key="8">
    <source>
        <dbReference type="Proteomes" id="UP000189761"/>
    </source>
</evidence>
<dbReference type="Proteomes" id="UP000189761">
    <property type="component" value="Unassembled WGS sequence"/>
</dbReference>
<evidence type="ECO:0000313" key="7">
    <source>
        <dbReference type="EMBL" id="OOP66514.1"/>
    </source>
</evidence>
<dbReference type="SUPFAM" id="SSF53383">
    <property type="entry name" value="PLP-dependent transferases"/>
    <property type="match status" value="1"/>
</dbReference>
<dbReference type="PANTHER" id="PTHR43525">
    <property type="entry name" value="PROTEIN MALY"/>
    <property type="match status" value="1"/>
</dbReference>
<dbReference type="Gene3D" id="3.40.640.10">
    <property type="entry name" value="Type I PLP-dependent aspartate aminotransferase-like (Major domain)"/>
    <property type="match status" value="1"/>
</dbReference>
<dbReference type="EMBL" id="MTLA01000303">
    <property type="protein sequence ID" value="OOP66514.1"/>
    <property type="molecule type" value="Genomic_DNA"/>
</dbReference>
<dbReference type="Gene3D" id="3.90.1150.10">
    <property type="entry name" value="Aspartate Aminotransferase, domain 1"/>
    <property type="match status" value="1"/>
</dbReference>
<dbReference type="EC" id="4.4.1.13" evidence="2"/>
<dbReference type="InterPro" id="IPR015422">
    <property type="entry name" value="PyrdxlP-dep_Trfase_small"/>
</dbReference>
<dbReference type="InterPro" id="IPR004839">
    <property type="entry name" value="Aminotransferase_I/II_large"/>
</dbReference>
<dbReference type="InterPro" id="IPR027619">
    <property type="entry name" value="C-S_lyase_PatB-like"/>
</dbReference>
<dbReference type="GO" id="GO:0030170">
    <property type="term" value="F:pyridoxal phosphate binding"/>
    <property type="evidence" value="ECO:0007669"/>
    <property type="project" value="InterPro"/>
</dbReference>
<dbReference type="Pfam" id="PF00155">
    <property type="entry name" value="Aminotran_1_2"/>
    <property type="match status" value="1"/>
</dbReference>
<evidence type="ECO:0000256" key="3">
    <source>
        <dbReference type="ARBA" id="ARBA00022898"/>
    </source>
</evidence>
<dbReference type="AlphaFoldDB" id="A0A8E2LDS7"/>
<organism evidence="7 8">
    <name type="scientific">Heyndrickxia oleronia</name>
    <dbReference type="NCBI Taxonomy" id="38875"/>
    <lineage>
        <taxon>Bacteria</taxon>
        <taxon>Bacillati</taxon>
        <taxon>Bacillota</taxon>
        <taxon>Bacilli</taxon>
        <taxon>Bacillales</taxon>
        <taxon>Bacillaceae</taxon>
        <taxon>Heyndrickxia</taxon>
    </lineage>
</organism>
<keyword evidence="8" id="KW-1185">Reference proteome</keyword>
<dbReference type="CDD" id="cd00609">
    <property type="entry name" value="AAT_like"/>
    <property type="match status" value="1"/>
</dbReference>
<proteinExistence type="inferred from homology"/>
<dbReference type="InterPro" id="IPR015424">
    <property type="entry name" value="PyrdxlP-dep_Trfase"/>
</dbReference>
<evidence type="ECO:0000256" key="2">
    <source>
        <dbReference type="ARBA" id="ARBA00012224"/>
    </source>
</evidence>
<comment type="caution">
    <text evidence="7">The sequence shown here is derived from an EMBL/GenBank/DDBJ whole genome shotgun (WGS) entry which is preliminary data.</text>
</comment>
<dbReference type="InterPro" id="IPR015421">
    <property type="entry name" value="PyrdxlP-dep_Trfase_major"/>
</dbReference>
<dbReference type="NCBIfam" id="TIGR04350">
    <property type="entry name" value="C_S_lyase_PatB"/>
    <property type="match status" value="1"/>
</dbReference>
<evidence type="ECO:0000256" key="1">
    <source>
        <dbReference type="ARBA" id="ARBA00001933"/>
    </source>
</evidence>
<feature type="domain" description="Aminotransferase class I/classII large" evidence="6">
    <location>
        <begin position="30"/>
        <end position="385"/>
    </location>
</feature>
<name>A0A8E2LDS7_9BACI</name>